<reference evidence="2 3" key="1">
    <citation type="submission" date="2016-10" db="EMBL/GenBank/DDBJ databases">
        <authorList>
            <person name="Cai Z."/>
        </authorList>
    </citation>
    <scope>NUCLEOTIDE SEQUENCE [LARGE SCALE GENOMIC DNA]</scope>
</reference>
<feature type="transmembrane region" description="Helical" evidence="1">
    <location>
        <begin position="37"/>
        <end position="62"/>
    </location>
</feature>
<organism evidence="2 3">
    <name type="scientific">Tetradesmus obliquus</name>
    <name type="common">Green alga</name>
    <name type="synonym">Acutodesmus obliquus</name>
    <dbReference type="NCBI Taxonomy" id="3088"/>
    <lineage>
        <taxon>Eukaryota</taxon>
        <taxon>Viridiplantae</taxon>
        <taxon>Chlorophyta</taxon>
        <taxon>core chlorophytes</taxon>
        <taxon>Chlorophyceae</taxon>
        <taxon>CS clade</taxon>
        <taxon>Sphaeropleales</taxon>
        <taxon>Scenedesmaceae</taxon>
        <taxon>Tetradesmus</taxon>
    </lineage>
</organism>
<feature type="transmembrane region" description="Helical" evidence="1">
    <location>
        <begin position="118"/>
        <end position="136"/>
    </location>
</feature>
<evidence type="ECO:0000313" key="3">
    <source>
        <dbReference type="Proteomes" id="UP000256970"/>
    </source>
</evidence>
<keyword evidence="1" id="KW-1133">Transmembrane helix</keyword>
<gene>
    <name evidence="2" type="ORF">BQ4739_LOCUS14591</name>
</gene>
<protein>
    <submittedName>
        <fullName evidence="2">Uncharacterized protein</fullName>
    </submittedName>
</protein>
<sequence length="437" mass="44888">MSAWLKQPLLLGQQPDEENVSCHASCPTQQQAIRSRLYGLLALQLSAVLLPAAVLCIASLAYSEPTQHTAPTAAAAIAVSQWDVLRLQAAAVCSVLALGLSSSSLWHSHWRSRQLVSCLLLLCACWAVVSASILAGSSSSSSSASLHWLPDTLVQAVLSLAVVLPAAPLFTLTSYSLFTLQSQREFTPEVAEGFVTLCSIGFAALLLLLAAPGSYPLQFLLLAVFELSGRVFCSYAVEYVGGVVHTKNSSSSSSSSSKSSTAVKSQHAYPVQYAADAENGGDDNDDAIAAGSLSAALFIAMAGGSLVLLSIASLATIFVAADASTLLLRHSSSSSSISSSSSAAACNPLWASAAHQLPIADVALLLLGAVSVLLHGTYAAAHRLQLRFCNSGFGVVTAAGSTVEGTSSSSLHPLLLIGLQLSCLGIGVLLGLASCAV</sequence>
<accession>A0A383WA17</accession>
<feature type="transmembrane region" description="Helical" evidence="1">
    <location>
        <begin position="295"/>
        <end position="321"/>
    </location>
</feature>
<evidence type="ECO:0000256" key="1">
    <source>
        <dbReference type="SAM" id="Phobius"/>
    </source>
</evidence>
<proteinExistence type="predicted"/>
<feature type="transmembrane region" description="Helical" evidence="1">
    <location>
        <begin position="362"/>
        <end position="381"/>
    </location>
</feature>
<feature type="transmembrane region" description="Helical" evidence="1">
    <location>
        <begin position="414"/>
        <end position="436"/>
    </location>
</feature>
<keyword evidence="1" id="KW-0472">Membrane</keyword>
<dbReference type="EMBL" id="FNXT01001211">
    <property type="protein sequence ID" value="SZX74301.1"/>
    <property type="molecule type" value="Genomic_DNA"/>
</dbReference>
<feature type="transmembrane region" description="Helical" evidence="1">
    <location>
        <begin position="190"/>
        <end position="211"/>
    </location>
</feature>
<evidence type="ECO:0000313" key="2">
    <source>
        <dbReference type="EMBL" id="SZX74301.1"/>
    </source>
</evidence>
<keyword evidence="3" id="KW-1185">Reference proteome</keyword>
<keyword evidence="1" id="KW-0812">Transmembrane</keyword>
<feature type="transmembrane region" description="Helical" evidence="1">
    <location>
        <begin position="156"/>
        <end position="178"/>
    </location>
</feature>
<feature type="transmembrane region" description="Helical" evidence="1">
    <location>
        <begin position="87"/>
        <end position="106"/>
    </location>
</feature>
<dbReference type="AlphaFoldDB" id="A0A383WA17"/>
<dbReference type="Proteomes" id="UP000256970">
    <property type="component" value="Unassembled WGS sequence"/>
</dbReference>
<name>A0A383WA17_TETOB</name>